<organism evidence="1 2">
    <name type="scientific">Alkalibacter saccharofermentans DSM 14828</name>
    <dbReference type="NCBI Taxonomy" id="1120975"/>
    <lineage>
        <taxon>Bacteria</taxon>
        <taxon>Bacillati</taxon>
        <taxon>Bacillota</taxon>
        <taxon>Clostridia</taxon>
        <taxon>Eubacteriales</taxon>
        <taxon>Eubacteriaceae</taxon>
        <taxon>Alkalibacter</taxon>
    </lineage>
</organism>
<name>A0A1M4SR43_9FIRM</name>
<dbReference type="AlphaFoldDB" id="A0A1M4SR43"/>
<dbReference type="Proteomes" id="UP000184251">
    <property type="component" value="Unassembled WGS sequence"/>
</dbReference>
<dbReference type="OrthoDB" id="308037at2"/>
<dbReference type="EMBL" id="FQTU01000001">
    <property type="protein sequence ID" value="SHE34733.1"/>
    <property type="molecule type" value="Genomic_DNA"/>
</dbReference>
<dbReference type="InterPro" id="IPR003208">
    <property type="entry name" value="Dehydtase/Dehydtase_re"/>
</dbReference>
<dbReference type="PIRSF" id="PIRSF011503">
    <property type="entry name" value="DdrB_PduH"/>
    <property type="match status" value="1"/>
</dbReference>
<protein>
    <submittedName>
        <fullName evidence="1">Dehydratase medium subunit</fullName>
    </submittedName>
</protein>
<dbReference type="STRING" id="1120975.SAMN02746064_00349"/>
<keyword evidence="2" id="KW-1185">Reference proteome</keyword>
<dbReference type="InterPro" id="IPR009192">
    <property type="entry name" value="Diol/glycerol_deHydtase_re_ssu"/>
</dbReference>
<dbReference type="Gene3D" id="3.40.50.10150">
    <property type="entry name" value="B12-dependent dehydatase associated subunit"/>
    <property type="match status" value="1"/>
</dbReference>
<proteinExistence type="predicted"/>
<dbReference type="Pfam" id="PF02288">
    <property type="entry name" value="Dehydratase_MU"/>
    <property type="match status" value="1"/>
</dbReference>
<dbReference type="SUPFAM" id="SSF52968">
    <property type="entry name" value="B12-dependent dehydatase associated subunit"/>
    <property type="match status" value="1"/>
</dbReference>
<gene>
    <name evidence="1" type="ORF">SAMN02746064_00349</name>
</gene>
<reference evidence="1 2" key="1">
    <citation type="submission" date="2016-11" db="EMBL/GenBank/DDBJ databases">
        <authorList>
            <person name="Jaros S."/>
            <person name="Januszkiewicz K."/>
            <person name="Wedrychowicz H."/>
        </authorList>
    </citation>
    <scope>NUCLEOTIDE SEQUENCE [LARGE SCALE GENOMIC DNA]</scope>
    <source>
        <strain evidence="1 2">DSM 14828</strain>
    </source>
</reference>
<accession>A0A1M4SR43</accession>
<sequence>MMGNKMCHNKTAIFVYISPEIHETPILNEVLWGIEEEEVPYNVETIDKKEATELGYQAAIASPLGVGVGFGEDGYIALHSSNLKQDEPLLKFSFKEETHKVRALGANAARLVKGIPFKEL</sequence>
<dbReference type="RefSeq" id="WP_159432047.1">
    <property type="nucleotide sequence ID" value="NZ_FQTU01000001.1"/>
</dbReference>
<evidence type="ECO:0000313" key="2">
    <source>
        <dbReference type="Proteomes" id="UP000184251"/>
    </source>
</evidence>
<evidence type="ECO:0000313" key="1">
    <source>
        <dbReference type="EMBL" id="SHE34733.1"/>
    </source>
</evidence>
<dbReference type="InterPro" id="IPR010254">
    <property type="entry name" value="B12-dep_deHydtase_bsu"/>
</dbReference>